<dbReference type="AlphaFoldDB" id="A0AAI9ZYK0"/>
<dbReference type="Proteomes" id="UP001243989">
    <property type="component" value="Unassembled WGS sequence"/>
</dbReference>
<gene>
    <name evidence="1" type="ORF">BDP81DRAFT_446873</name>
</gene>
<dbReference type="RefSeq" id="XP_060449209.1">
    <property type="nucleotide sequence ID" value="XM_060592113.1"/>
</dbReference>
<protein>
    <submittedName>
        <fullName evidence="1">Uncharacterized protein</fullName>
    </submittedName>
</protein>
<name>A0AAI9ZYK0_9PEZI</name>
<accession>A0AAI9ZYK0</accession>
<sequence length="171" mass="18637">MAPVPISEEQLLNLSSLPTYNYTMASQAHNVQTPVTGSSTDASVQGDYFTSIQSSATTSSRTSAEIQDRPVITPGGTVTTFAALQSKNPLPPLSRDFPKPTTEIDVEEALSRKPGRWTVRGAIAVERPVQVVDEEKIKAQRRKALEDAKKELFASSEALKNVPLPPRKNNF</sequence>
<organism evidence="1 2">
    <name type="scientific">Colletotrichum phormii</name>
    <dbReference type="NCBI Taxonomy" id="359342"/>
    <lineage>
        <taxon>Eukaryota</taxon>
        <taxon>Fungi</taxon>
        <taxon>Dikarya</taxon>
        <taxon>Ascomycota</taxon>
        <taxon>Pezizomycotina</taxon>
        <taxon>Sordariomycetes</taxon>
        <taxon>Hypocreomycetidae</taxon>
        <taxon>Glomerellales</taxon>
        <taxon>Glomerellaceae</taxon>
        <taxon>Colletotrichum</taxon>
        <taxon>Colletotrichum acutatum species complex</taxon>
    </lineage>
</organism>
<evidence type="ECO:0000313" key="1">
    <source>
        <dbReference type="EMBL" id="KAK1640602.1"/>
    </source>
</evidence>
<keyword evidence="2" id="KW-1185">Reference proteome</keyword>
<dbReference type="EMBL" id="JAHMHQ010000004">
    <property type="protein sequence ID" value="KAK1640602.1"/>
    <property type="molecule type" value="Genomic_DNA"/>
</dbReference>
<reference evidence="1" key="1">
    <citation type="submission" date="2021-06" db="EMBL/GenBank/DDBJ databases">
        <title>Comparative genomics, transcriptomics and evolutionary studies reveal genomic signatures of adaptation to plant cell wall in hemibiotrophic fungi.</title>
        <authorList>
            <consortium name="DOE Joint Genome Institute"/>
            <person name="Baroncelli R."/>
            <person name="Diaz J.F."/>
            <person name="Benocci T."/>
            <person name="Peng M."/>
            <person name="Battaglia E."/>
            <person name="Haridas S."/>
            <person name="Andreopoulos W."/>
            <person name="Labutti K."/>
            <person name="Pangilinan J."/>
            <person name="Floch G.L."/>
            <person name="Makela M.R."/>
            <person name="Henrissat B."/>
            <person name="Grigoriev I.V."/>
            <person name="Crouch J.A."/>
            <person name="De Vries R.P."/>
            <person name="Sukno S.A."/>
            <person name="Thon M.R."/>
        </authorList>
    </citation>
    <scope>NUCLEOTIDE SEQUENCE</scope>
    <source>
        <strain evidence="1">CBS 102054</strain>
    </source>
</reference>
<comment type="caution">
    <text evidence="1">The sequence shown here is derived from an EMBL/GenBank/DDBJ whole genome shotgun (WGS) entry which is preliminary data.</text>
</comment>
<dbReference type="GeneID" id="85476975"/>
<proteinExistence type="predicted"/>
<evidence type="ECO:0000313" key="2">
    <source>
        <dbReference type="Proteomes" id="UP001243989"/>
    </source>
</evidence>